<dbReference type="InterPro" id="IPR036291">
    <property type="entry name" value="NAD(P)-bd_dom_sf"/>
</dbReference>
<gene>
    <name evidence="1 3" type="ORF">BDZ99DRAFT_232343</name>
</gene>
<name>A0A6A6Z099_9PEZI</name>
<dbReference type="EMBL" id="MU003695">
    <property type="protein sequence ID" value="KAF2814159.1"/>
    <property type="molecule type" value="Genomic_DNA"/>
</dbReference>
<keyword evidence="2" id="KW-1185">Reference proteome</keyword>
<dbReference type="OrthoDB" id="2735536at2759"/>
<reference evidence="3" key="3">
    <citation type="submission" date="2025-04" db="UniProtKB">
        <authorList>
            <consortium name="RefSeq"/>
        </authorList>
    </citation>
    <scope>IDENTIFICATION</scope>
    <source>
        <strain evidence="3">CBS 304.34</strain>
    </source>
</reference>
<accession>A0A6A6Z099</accession>
<dbReference type="AlphaFoldDB" id="A0A6A6Z099"/>
<protein>
    <recommendedName>
        <fullName evidence="4">NAD(P)-binding protein</fullName>
    </recommendedName>
</protein>
<reference evidence="1 3" key="1">
    <citation type="journal article" date="2020" name="Stud. Mycol.">
        <title>101 Dothideomycetes genomes: a test case for predicting lifestyles and emergence of pathogens.</title>
        <authorList>
            <person name="Haridas S."/>
            <person name="Albert R."/>
            <person name="Binder M."/>
            <person name="Bloem J."/>
            <person name="Labutti K."/>
            <person name="Salamov A."/>
            <person name="Andreopoulos B."/>
            <person name="Baker S."/>
            <person name="Barry K."/>
            <person name="Bills G."/>
            <person name="Bluhm B."/>
            <person name="Cannon C."/>
            <person name="Castanera R."/>
            <person name="Culley D."/>
            <person name="Daum C."/>
            <person name="Ezra D."/>
            <person name="Gonzalez J."/>
            <person name="Henrissat B."/>
            <person name="Kuo A."/>
            <person name="Liang C."/>
            <person name="Lipzen A."/>
            <person name="Lutzoni F."/>
            <person name="Magnuson J."/>
            <person name="Mondo S."/>
            <person name="Nolan M."/>
            <person name="Ohm R."/>
            <person name="Pangilinan J."/>
            <person name="Park H.-J."/>
            <person name="Ramirez L."/>
            <person name="Alfaro M."/>
            <person name="Sun H."/>
            <person name="Tritt A."/>
            <person name="Yoshinaga Y."/>
            <person name="Zwiers L.-H."/>
            <person name="Turgeon B."/>
            <person name="Goodwin S."/>
            <person name="Spatafora J."/>
            <person name="Crous P."/>
            <person name="Grigoriev I."/>
        </authorList>
    </citation>
    <scope>NUCLEOTIDE SEQUENCE</scope>
    <source>
        <strain evidence="1 3">CBS 304.34</strain>
    </source>
</reference>
<dbReference type="Proteomes" id="UP000504636">
    <property type="component" value="Unplaced"/>
</dbReference>
<evidence type="ECO:0000313" key="3">
    <source>
        <dbReference type="RefSeq" id="XP_033581123.1"/>
    </source>
</evidence>
<dbReference type="GeneID" id="54454417"/>
<sequence length="223" mass="25371">MARPGVEFSIDATSFNEEAIAKAWQFPSDEPPEMHGLYIYGGSKAQAEKDVWAWLRENKPHYAFNSVLAKSHSGNGRSLPNCNIGEVLRPDKQGFPSIATWVRVLLFDPETLKVYAKVMQPQWYIDPVDDALIHIAALIYDDVTDERLFAFAEPFTWNQVLSIARKQFPDRSFPEDIEGQEPDRCTVPNQRALELLKRMGVEGWTELEESVKVLGKQLVEFGN</sequence>
<evidence type="ECO:0008006" key="4">
    <source>
        <dbReference type="Google" id="ProtNLM"/>
    </source>
</evidence>
<proteinExistence type="predicted"/>
<reference evidence="3" key="2">
    <citation type="submission" date="2020-04" db="EMBL/GenBank/DDBJ databases">
        <authorList>
            <consortium name="NCBI Genome Project"/>
        </authorList>
    </citation>
    <scope>NUCLEOTIDE SEQUENCE</scope>
    <source>
        <strain evidence="3">CBS 304.34</strain>
    </source>
</reference>
<dbReference type="Gene3D" id="3.40.50.720">
    <property type="entry name" value="NAD(P)-binding Rossmann-like Domain"/>
    <property type="match status" value="1"/>
</dbReference>
<dbReference type="RefSeq" id="XP_033581123.1">
    <property type="nucleotide sequence ID" value="XM_033713524.1"/>
</dbReference>
<evidence type="ECO:0000313" key="1">
    <source>
        <dbReference type="EMBL" id="KAF2814159.1"/>
    </source>
</evidence>
<organism evidence="1">
    <name type="scientific">Mytilinidion resinicola</name>
    <dbReference type="NCBI Taxonomy" id="574789"/>
    <lineage>
        <taxon>Eukaryota</taxon>
        <taxon>Fungi</taxon>
        <taxon>Dikarya</taxon>
        <taxon>Ascomycota</taxon>
        <taxon>Pezizomycotina</taxon>
        <taxon>Dothideomycetes</taxon>
        <taxon>Pleosporomycetidae</taxon>
        <taxon>Mytilinidiales</taxon>
        <taxon>Mytilinidiaceae</taxon>
        <taxon>Mytilinidion</taxon>
    </lineage>
</organism>
<evidence type="ECO:0000313" key="2">
    <source>
        <dbReference type="Proteomes" id="UP000504636"/>
    </source>
</evidence>
<dbReference type="SUPFAM" id="SSF51735">
    <property type="entry name" value="NAD(P)-binding Rossmann-fold domains"/>
    <property type="match status" value="1"/>
</dbReference>